<organism evidence="2 3">
    <name type="scientific">Streptomyces venezuelae</name>
    <dbReference type="NCBI Taxonomy" id="54571"/>
    <lineage>
        <taxon>Bacteria</taxon>
        <taxon>Bacillati</taxon>
        <taxon>Actinomycetota</taxon>
        <taxon>Actinomycetes</taxon>
        <taxon>Kitasatosporales</taxon>
        <taxon>Streptomycetaceae</taxon>
        <taxon>Streptomyces</taxon>
    </lineage>
</organism>
<evidence type="ECO:0000313" key="3">
    <source>
        <dbReference type="Proteomes" id="UP000323046"/>
    </source>
</evidence>
<keyword evidence="3" id="KW-1185">Reference proteome</keyword>
<dbReference type="Proteomes" id="UP000323046">
    <property type="component" value="Chromosome"/>
</dbReference>
<dbReference type="InterPro" id="IPR007278">
    <property type="entry name" value="DUF397"/>
</dbReference>
<dbReference type="OrthoDB" id="4324620at2"/>
<dbReference type="Pfam" id="PF04149">
    <property type="entry name" value="DUF397"/>
    <property type="match status" value="1"/>
</dbReference>
<proteinExistence type="predicted"/>
<evidence type="ECO:0000313" key="2">
    <source>
        <dbReference type="EMBL" id="QES27650.1"/>
    </source>
</evidence>
<reference evidence="2 3" key="1">
    <citation type="submission" date="2018-05" db="EMBL/GenBank/DDBJ databases">
        <title>Streptomyces venezuelae.</title>
        <authorList>
            <person name="Kim W."/>
            <person name="Lee N."/>
            <person name="Cho B.-K."/>
        </authorList>
    </citation>
    <scope>NUCLEOTIDE SEQUENCE [LARGE SCALE GENOMIC DNA]</scope>
    <source>
        <strain evidence="2 3">ATCC 14583</strain>
    </source>
</reference>
<name>A0A5P2BCG3_STRVZ</name>
<feature type="domain" description="DUF397" evidence="1">
    <location>
        <begin position="7"/>
        <end position="59"/>
    </location>
</feature>
<sequence>MPAPTHEWQKSSYCGQGDSCVHVAATVPGTIHLTESSDPTAAILQATPTAFAALLRTTKRRADAETA</sequence>
<dbReference type="EMBL" id="CP029193">
    <property type="protein sequence ID" value="QES27650.1"/>
    <property type="molecule type" value="Genomic_DNA"/>
</dbReference>
<gene>
    <name evidence="2" type="ORF">DEJ47_15430</name>
</gene>
<protein>
    <submittedName>
        <fullName evidence="2">DUF397 domain-containing protein</fullName>
    </submittedName>
</protein>
<accession>A0A5P2BCG3</accession>
<evidence type="ECO:0000259" key="1">
    <source>
        <dbReference type="Pfam" id="PF04149"/>
    </source>
</evidence>
<dbReference type="RefSeq" id="WP_150168769.1">
    <property type="nucleotide sequence ID" value="NZ_CP029193.1"/>
</dbReference>
<dbReference type="AlphaFoldDB" id="A0A5P2BCG3"/>